<evidence type="ECO:0000313" key="7">
    <source>
        <dbReference type="Proteomes" id="UP000029445"/>
    </source>
</evidence>
<dbReference type="GO" id="GO:0030289">
    <property type="term" value="C:protein phosphatase 4 complex"/>
    <property type="evidence" value="ECO:0007669"/>
    <property type="project" value="TreeGrafter"/>
</dbReference>
<accession>A0A095CI28</accession>
<dbReference type="Gene3D" id="2.30.29.30">
    <property type="entry name" value="Pleckstrin-homology domain (PH domain)/Phosphotyrosine-binding domain (PTB)"/>
    <property type="match status" value="1"/>
</dbReference>
<evidence type="ECO:0000256" key="2">
    <source>
        <dbReference type="ARBA" id="ARBA00023242"/>
    </source>
</evidence>
<feature type="domain" description="PP4R3 EVH1-like" evidence="5">
    <location>
        <begin position="105"/>
        <end position="219"/>
    </location>
</feature>
<evidence type="ECO:0000256" key="1">
    <source>
        <dbReference type="ARBA" id="ARBA00004123"/>
    </source>
</evidence>
<dbReference type="PANTHER" id="PTHR23318:SF0">
    <property type="entry name" value="SERINE_THREONINE-PROTEIN PHOSPHATASE 4 REGULATORY SUBUNIT 3"/>
    <property type="match status" value="1"/>
</dbReference>
<comment type="subcellular location">
    <subcellularLocation>
        <location evidence="1">Nucleus</location>
    </subcellularLocation>
</comment>
<evidence type="ECO:0000313" key="6">
    <source>
        <dbReference type="EMBL" id="KGB80005.1"/>
    </source>
</evidence>
<organism evidence="6 7">
    <name type="scientific">Cryptococcus deuterogattii (strain R265)</name>
    <name type="common">Cryptococcus gattii VGII (strain R265)</name>
    <dbReference type="NCBI Taxonomy" id="294750"/>
    <lineage>
        <taxon>Eukaryota</taxon>
        <taxon>Fungi</taxon>
        <taxon>Dikarya</taxon>
        <taxon>Basidiomycota</taxon>
        <taxon>Agaricomycotina</taxon>
        <taxon>Tremellomycetes</taxon>
        <taxon>Tremellales</taxon>
        <taxon>Cryptococcaceae</taxon>
        <taxon>Cryptococcus</taxon>
        <taxon>Cryptococcus gattii species complex</taxon>
    </lineage>
</organism>
<feature type="compositionally biased region" description="Low complexity" evidence="3">
    <location>
        <begin position="886"/>
        <end position="897"/>
    </location>
</feature>
<feature type="region of interest" description="Disordered" evidence="3">
    <location>
        <begin position="24"/>
        <end position="53"/>
    </location>
</feature>
<dbReference type="OrthoDB" id="27483at2759"/>
<feature type="region of interest" description="Disordered" evidence="3">
    <location>
        <begin position="792"/>
        <end position="1006"/>
    </location>
</feature>
<dbReference type="GO" id="GO:0005654">
    <property type="term" value="C:nucleoplasm"/>
    <property type="evidence" value="ECO:0007669"/>
    <property type="project" value="TreeGrafter"/>
</dbReference>
<evidence type="ECO:0000256" key="3">
    <source>
        <dbReference type="SAM" id="MobiDB-lite"/>
    </source>
</evidence>
<dbReference type="KEGG" id="cdeu:CNBG_5761"/>
<dbReference type="Pfam" id="PF04802">
    <property type="entry name" value="PP4R3"/>
    <property type="match status" value="1"/>
</dbReference>
<sequence length="1022" mass="114436">MTALHPTVSSSDIHLDSPHSYSHYGSTLLPNPSASPSPSTAHPPLSGTSAGDMQAEAPELIEEITEGGSEEGDQIILDSQPEIDVEDLTGEMEYENLRYRTERERKRVKVYELRDESWFDRGTGICRGMINADGHAVILVEAEGAQVQGNEDEPGGFLTKDILLNSNVERDDIYGKQQDTLIVWTDPESKLDIALSFQDADGCEDTWQFICEVQKHLISIEDESQVPSSSSPMGGSPMMVANAHMVNAEQKLPWQPPTLANIRVLYKSTGQVGNGTGKSNGTYPERGKLDDYIKQLINILEQAEDLESLDDLHALCSLMQTILLFNDNGIFEYILQDDVFLGVIGMLEYDPEFPELKATYRQYFQGNARFREVVPIPDPIIRNKIHQTYRLLFLKDVVLARVLDDSAFNILNGFIFFNQVDIINYIQQSDGFLTQLFEPFRDPLPPPPPSDTPPEPLDDKKRDTVMFLHQLVMMGKSIQLPPRLQLYRTLVDRGLLRVIEWSFRRPEAKILHAGAEMLTLVVEHDASSVRSFVFKEQEQKERTLVKETIELLHKTTNVGLMGQMADTLKTMLEVPPDNESFMAKKEGPLAEQFMTHFYETWAIYLFKPLLDIPDYKAEQPTAKLTREYTSLLQNLVELLSYCVVNHPHKGSYFILSNPISKKVVALLYIRDKPLRHAALRFLKACLRTANHFIHRHFVKNDLLGPLMMLLEEESLRDNMMSSACMEVVEQIRKDNLKTIINYLFESYAPRLEALSRRPLMRGIMMGIRSRWEMNNEPTPSMPLVAATSATSIGGEDSWVNEEKKEDDYFNASDEDTDTTVVDDMEDGVGEEEEGEEGAVPAKRKRLHSGGGPKKRAQRTGSALGLDYDDSSDPESPVSTPQHIEHSSSSPVSTTTTSLLERTVSRAQAVAEKEKNTSELEEDLGDVQAKMREKRRREEEDEDEGGFAGLLVGAKPQPVATVAASAASGGGAIGAGKGEEGKDDERDMAVQSDIPTTGEGKKGLKDMGKKIRLNFGLGKKFSK</sequence>
<dbReference type="GO" id="GO:0006974">
    <property type="term" value="P:DNA damage response"/>
    <property type="evidence" value="ECO:0007669"/>
    <property type="project" value="TreeGrafter"/>
</dbReference>
<dbReference type="Proteomes" id="UP000029445">
    <property type="component" value="Chromosome 14"/>
</dbReference>
<dbReference type="GO" id="GO:0072542">
    <property type="term" value="F:protein phosphatase activator activity"/>
    <property type="evidence" value="ECO:0007669"/>
    <property type="project" value="TreeGrafter"/>
</dbReference>
<feature type="compositionally biased region" description="Basic residues" evidence="3">
    <location>
        <begin position="841"/>
        <end position="857"/>
    </location>
</feature>
<dbReference type="STRING" id="294750.A0A095CI28"/>
<evidence type="ECO:0000259" key="4">
    <source>
        <dbReference type="Pfam" id="PF04802"/>
    </source>
</evidence>
<proteinExistence type="predicted"/>
<dbReference type="Pfam" id="PF22972">
    <property type="entry name" value="EVH1_PP4R3"/>
    <property type="match status" value="1"/>
</dbReference>
<dbReference type="AlphaFoldDB" id="A0A095CI28"/>
<dbReference type="SUPFAM" id="SSF48371">
    <property type="entry name" value="ARM repeat"/>
    <property type="match status" value="1"/>
</dbReference>
<evidence type="ECO:0000259" key="5">
    <source>
        <dbReference type="Pfam" id="PF22972"/>
    </source>
</evidence>
<gene>
    <name evidence="6" type="ORF">CNBG_5761</name>
</gene>
<feature type="compositionally biased region" description="Low complexity" evidence="3">
    <location>
        <begin position="26"/>
        <end position="46"/>
    </location>
</feature>
<dbReference type="InterPro" id="IPR051137">
    <property type="entry name" value="PP4R3-like"/>
</dbReference>
<dbReference type="InterPro" id="IPR055236">
    <property type="entry name" value="EVH1_PP4R3"/>
</dbReference>
<dbReference type="OMA" id="ALMTHNN"/>
<dbReference type="HOGENOM" id="CLU_004909_0_0_1"/>
<name>A0A095CI28_CRYD2</name>
<protein>
    <submittedName>
        <fullName evidence="6">Nuclear protein</fullName>
    </submittedName>
</protein>
<dbReference type="InterPro" id="IPR016024">
    <property type="entry name" value="ARM-type_fold"/>
</dbReference>
<dbReference type="GeneID" id="88181890"/>
<dbReference type="InterPro" id="IPR006887">
    <property type="entry name" value="P4R3-like_central_dom"/>
</dbReference>
<feature type="compositionally biased region" description="Acidic residues" evidence="3">
    <location>
        <begin position="812"/>
        <end position="836"/>
    </location>
</feature>
<keyword evidence="2" id="KW-0539">Nucleus</keyword>
<dbReference type="VEuPathDB" id="FungiDB:CNBG_5761"/>
<dbReference type="RefSeq" id="XP_062885644.1">
    <property type="nucleotide sequence ID" value="XM_063029615.1"/>
</dbReference>
<dbReference type="InterPro" id="IPR011993">
    <property type="entry name" value="PH-like_dom_sf"/>
</dbReference>
<reference evidence="6 7" key="2">
    <citation type="journal article" date="2018" name="Proc. Natl. Acad. Sci.">
        <title>RNAi is a critical determinant of centromere evolution in closely related fungi.</title>
        <authorList>
            <person name="Yadav V."/>
            <person name="Sun S."/>
            <person name="Billmyre R.B."/>
            <person name="Thimmappa B.C."/>
            <person name="Shea T."/>
            <person name="Lintner R."/>
            <person name="Bakkeren G."/>
            <person name="Cuomo C.A."/>
            <person name="Heitman J."/>
            <person name="Sanyal K."/>
        </authorList>
    </citation>
    <scope>NUCLEOTIDE SEQUENCE [LARGE SCALE GENOMIC DNA]</scope>
    <source>
        <strain evidence="6 7">R265</strain>
    </source>
</reference>
<reference evidence="6 7" key="1">
    <citation type="journal article" date="2011" name="MBio">
        <title>Genome variation in Cryptococcus gattii, an emerging pathogen of immunocompetent hosts.</title>
        <authorList>
            <person name="D'Souza C.A."/>
            <person name="Kronstad J.W."/>
            <person name="Taylor G."/>
            <person name="Warren R."/>
            <person name="Yuen M."/>
            <person name="Hu G."/>
            <person name="Jung W.H."/>
            <person name="Sham A."/>
            <person name="Kidd S.E."/>
            <person name="Tangen K."/>
            <person name="Lee N."/>
            <person name="Zeilmaker T."/>
            <person name="Sawkins J."/>
            <person name="McVicker G."/>
            <person name="Shah S."/>
            <person name="Gnerre S."/>
            <person name="Griggs A."/>
            <person name="Zeng Q."/>
            <person name="Bartlett K."/>
            <person name="Li W."/>
            <person name="Wang X."/>
            <person name="Heitman J."/>
            <person name="Stajich J.E."/>
            <person name="Fraser J.A."/>
            <person name="Meyer W."/>
            <person name="Carter D."/>
            <person name="Schein J."/>
            <person name="Krzywinski M."/>
            <person name="Kwon-Chung K.J."/>
            <person name="Varma A."/>
            <person name="Wang J."/>
            <person name="Brunham R."/>
            <person name="Fyfe M."/>
            <person name="Ouellette B.F."/>
            <person name="Siddiqui A."/>
            <person name="Marra M."/>
            <person name="Jones S."/>
            <person name="Holt R."/>
            <person name="Birren B.W."/>
            <person name="Galagan J.E."/>
            <person name="Cuomo C.A."/>
        </authorList>
    </citation>
    <scope>NUCLEOTIDE SEQUENCE [LARGE SCALE GENOMIC DNA]</scope>
    <source>
        <strain evidence="6 7">R265</strain>
    </source>
</reference>
<feature type="domain" description="Serine/threonine-protein phosphatase 4 regulatory subunit 3-like central" evidence="4">
    <location>
        <begin position="290"/>
        <end position="763"/>
    </location>
</feature>
<feature type="compositionally biased region" description="Basic and acidic residues" evidence="3">
    <location>
        <begin position="976"/>
        <end position="987"/>
    </location>
</feature>
<dbReference type="EMBL" id="CP025772">
    <property type="protein sequence ID" value="KGB80005.1"/>
    <property type="molecule type" value="Genomic_DNA"/>
</dbReference>
<keyword evidence="7" id="KW-1185">Reference proteome</keyword>
<dbReference type="PANTHER" id="PTHR23318">
    <property type="entry name" value="ATP SYNTHASE GAMMA-RELATED"/>
    <property type="match status" value="1"/>
</dbReference>